<dbReference type="Proteomes" id="UP001054945">
    <property type="component" value="Unassembled WGS sequence"/>
</dbReference>
<gene>
    <name evidence="1" type="ORF">CEXT_210721</name>
</gene>
<evidence type="ECO:0000313" key="1">
    <source>
        <dbReference type="EMBL" id="GIY95052.1"/>
    </source>
</evidence>
<evidence type="ECO:0000313" key="2">
    <source>
        <dbReference type="Proteomes" id="UP001054945"/>
    </source>
</evidence>
<comment type="caution">
    <text evidence="1">The sequence shown here is derived from an EMBL/GenBank/DDBJ whole genome shotgun (WGS) entry which is preliminary data.</text>
</comment>
<protein>
    <recommendedName>
        <fullName evidence="3">Secreted protein</fullName>
    </recommendedName>
</protein>
<accession>A0AAV4XIV3</accession>
<dbReference type="AlphaFoldDB" id="A0AAV4XIV3"/>
<keyword evidence="2" id="KW-1185">Reference proteome</keyword>
<name>A0AAV4XIV3_CAEEX</name>
<organism evidence="1 2">
    <name type="scientific">Caerostris extrusa</name>
    <name type="common">Bark spider</name>
    <name type="synonym">Caerostris bankana</name>
    <dbReference type="NCBI Taxonomy" id="172846"/>
    <lineage>
        <taxon>Eukaryota</taxon>
        <taxon>Metazoa</taxon>
        <taxon>Ecdysozoa</taxon>
        <taxon>Arthropoda</taxon>
        <taxon>Chelicerata</taxon>
        <taxon>Arachnida</taxon>
        <taxon>Araneae</taxon>
        <taxon>Araneomorphae</taxon>
        <taxon>Entelegynae</taxon>
        <taxon>Araneoidea</taxon>
        <taxon>Araneidae</taxon>
        <taxon>Caerostris</taxon>
    </lineage>
</organism>
<proteinExistence type="predicted"/>
<sequence>MLRVCLVMTPLALRQWSHVSLVSCRSFGVTLVGPYHVTYFWHHVEDLASRKCITVMSRVWLHVKGVISVWRHAEGLASLQ</sequence>
<reference evidence="1 2" key="1">
    <citation type="submission" date="2021-06" db="EMBL/GenBank/DDBJ databases">
        <title>Caerostris extrusa draft genome.</title>
        <authorList>
            <person name="Kono N."/>
            <person name="Arakawa K."/>
        </authorList>
    </citation>
    <scope>NUCLEOTIDE SEQUENCE [LARGE SCALE GENOMIC DNA]</scope>
</reference>
<dbReference type="EMBL" id="BPLR01000479">
    <property type="protein sequence ID" value="GIY95052.1"/>
    <property type="molecule type" value="Genomic_DNA"/>
</dbReference>
<evidence type="ECO:0008006" key="3">
    <source>
        <dbReference type="Google" id="ProtNLM"/>
    </source>
</evidence>